<gene>
    <name evidence="2" type="ORF">EV356DRAFT_537387</name>
</gene>
<evidence type="ECO:0000256" key="1">
    <source>
        <dbReference type="SAM" id="Phobius"/>
    </source>
</evidence>
<keyword evidence="1" id="KW-0472">Membrane</keyword>
<name>A0A6A6GUG6_VIRVR</name>
<keyword evidence="1" id="KW-1133">Transmembrane helix</keyword>
<sequence>MPSYKGESVQTNTDLTRQYHEKYSTETAIPSFEVLTQQYAPEVHGRPLRLTDTSRRVFKGLLMQSKASGGAISYYLKKKKSGGEASMRLLILTHPVAAQVLIPIIGAFQAVDLLFQSYCVEDGTDSSTVFDSFEDLEPLEYLASKTVILVWRRILIDCISTETAPRRDQLYSDLCKAGFGSGENQADGHTRDIYTLIDYFLDLAGKEEFAPSIPECLPHWCIERLRARCDILTDIQTKLLSRPEMQYEERMPKRRLDGNGSQGLRRRGAHLREHTSTLLGGENPQEQVQPSERDILADDEQSLPYAQNVAEREALPRNGMLDWMSSLVERRTKEKLTQAISERACVLLATLLCSVIAAATASLAAFRQTSQDPVYDSGFYFALAQCVVSLGSTYLTAVPILRSRAIRRGYTFWWRLSLGISAIAAIISCPVYIASSAWSGLLGLISGLAQLAATLQLVECFQASEVGLVS</sequence>
<dbReference type="AlphaFoldDB" id="A0A6A6GUG6"/>
<dbReference type="EMBL" id="ML991870">
    <property type="protein sequence ID" value="KAF2229228.1"/>
    <property type="molecule type" value="Genomic_DNA"/>
</dbReference>
<evidence type="ECO:0000313" key="3">
    <source>
        <dbReference type="Proteomes" id="UP000800092"/>
    </source>
</evidence>
<evidence type="ECO:0000313" key="2">
    <source>
        <dbReference type="EMBL" id="KAF2229228.1"/>
    </source>
</evidence>
<reference evidence="2" key="1">
    <citation type="journal article" date="2020" name="Stud. Mycol.">
        <title>101 Dothideomycetes genomes: a test case for predicting lifestyles and emergence of pathogens.</title>
        <authorList>
            <person name="Haridas S."/>
            <person name="Albert R."/>
            <person name="Binder M."/>
            <person name="Bloem J."/>
            <person name="Labutti K."/>
            <person name="Salamov A."/>
            <person name="Andreopoulos B."/>
            <person name="Baker S."/>
            <person name="Barry K."/>
            <person name="Bills G."/>
            <person name="Bluhm B."/>
            <person name="Cannon C."/>
            <person name="Castanera R."/>
            <person name="Culley D."/>
            <person name="Daum C."/>
            <person name="Ezra D."/>
            <person name="Gonzalez J."/>
            <person name="Henrissat B."/>
            <person name="Kuo A."/>
            <person name="Liang C."/>
            <person name="Lipzen A."/>
            <person name="Lutzoni F."/>
            <person name="Magnuson J."/>
            <person name="Mondo S."/>
            <person name="Nolan M."/>
            <person name="Ohm R."/>
            <person name="Pangilinan J."/>
            <person name="Park H.-J."/>
            <person name="Ramirez L."/>
            <person name="Alfaro M."/>
            <person name="Sun H."/>
            <person name="Tritt A."/>
            <person name="Yoshinaga Y."/>
            <person name="Zwiers L.-H."/>
            <person name="Turgeon B."/>
            <person name="Goodwin S."/>
            <person name="Spatafora J."/>
            <person name="Crous P."/>
            <person name="Grigoriev I."/>
        </authorList>
    </citation>
    <scope>NUCLEOTIDE SEQUENCE</scope>
    <source>
        <strain evidence="2">Tuck. ex Michener</strain>
    </source>
</reference>
<feature type="transmembrane region" description="Helical" evidence="1">
    <location>
        <begin position="344"/>
        <end position="366"/>
    </location>
</feature>
<proteinExistence type="predicted"/>
<dbReference type="Proteomes" id="UP000800092">
    <property type="component" value="Unassembled WGS sequence"/>
</dbReference>
<accession>A0A6A6GUG6</accession>
<protein>
    <submittedName>
        <fullName evidence="2">Uncharacterized protein</fullName>
    </submittedName>
</protein>
<keyword evidence="1" id="KW-0812">Transmembrane</keyword>
<feature type="transmembrane region" description="Helical" evidence="1">
    <location>
        <begin position="378"/>
        <end position="401"/>
    </location>
</feature>
<keyword evidence="3" id="KW-1185">Reference proteome</keyword>
<feature type="transmembrane region" description="Helical" evidence="1">
    <location>
        <begin position="413"/>
        <end position="433"/>
    </location>
</feature>
<organism evidence="2 3">
    <name type="scientific">Viridothelium virens</name>
    <name type="common">Speckled blister lichen</name>
    <name type="synonym">Trypethelium virens</name>
    <dbReference type="NCBI Taxonomy" id="1048519"/>
    <lineage>
        <taxon>Eukaryota</taxon>
        <taxon>Fungi</taxon>
        <taxon>Dikarya</taxon>
        <taxon>Ascomycota</taxon>
        <taxon>Pezizomycotina</taxon>
        <taxon>Dothideomycetes</taxon>
        <taxon>Dothideomycetes incertae sedis</taxon>
        <taxon>Trypetheliales</taxon>
        <taxon>Trypetheliaceae</taxon>
        <taxon>Viridothelium</taxon>
    </lineage>
</organism>